<keyword evidence="2" id="KW-0663">Pyridoxal phosphate</keyword>
<dbReference type="Pfam" id="PF00291">
    <property type="entry name" value="PALP"/>
    <property type="match status" value="1"/>
</dbReference>
<dbReference type="AlphaFoldDB" id="A0AAW1JVD1"/>
<dbReference type="GO" id="GO:0003941">
    <property type="term" value="F:L-serine ammonia-lyase activity"/>
    <property type="evidence" value="ECO:0007669"/>
    <property type="project" value="TreeGrafter"/>
</dbReference>
<gene>
    <name evidence="7" type="ORF">QE152_g27274</name>
</gene>
<dbReference type="InterPro" id="IPR001926">
    <property type="entry name" value="TrpB-like_PALP"/>
</dbReference>
<evidence type="ECO:0000313" key="7">
    <source>
        <dbReference type="EMBL" id="KAK9708333.1"/>
    </source>
</evidence>
<dbReference type="SUPFAM" id="SSF53686">
    <property type="entry name" value="Tryptophan synthase beta subunit-like PLP-dependent enzymes"/>
    <property type="match status" value="1"/>
</dbReference>
<dbReference type="PANTHER" id="PTHR48078">
    <property type="entry name" value="THREONINE DEHYDRATASE, MITOCHONDRIAL-RELATED"/>
    <property type="match status" value="1"/>
</dbReference>
<feature type="domain" description="Tryptophan synthase beta chain-like PALP" evidence="6">
    <location>
        <begin position="1"/>
        <end position="67"/>
    </location>
</feature>
<keyword evidence="8" id="KW-1185">Reference proteome</keyword>
<reference evidence="7 8" key="1">
    <citation type="journal article" date="2024" name="BMC Genomics">
        <title>De novo assembly and annotation of Popillia japonica's genome with initial clues to its potential as an invasive pest.</title>
        <authorList>
            <person name="Cucini C."/>
            <person name="Boschi S."/>
            <person name="Funari R."/>
            <person name="Cardaioli E."/>
            <person name="Iannotti N."/>
            <person name="Marturano G."/>
            <person name="Paoli F."/>
            <person name="Bruttini M."/>
            <person name="Carapelli A."/>
            <person name="Frati F."/>
            <person name="Nardi F."/>
        </authorList>
    </citation>
    <scope>NUCLEOTIDE SEQUENCE [LARGE SCALE GENOMIC DNA]</scope>
    <source>
        <strain evidence="7">DMR45628</strain>
    </source>
</reference>
<evidence type="ECO:0000256" key="3">
    <source>
        <dbReference type="ARBA" id="ARBA00023239"/>
    </source>
</evidence>
<keyword evidence="3" id="KW-0456">Lyase</keyword>
<protein>
    <recommendedName>
        <fullName evidence="4">L-serine deaminase</fullName>
    </recommendedName>
    <alternativeName>
        <fullName evidence="5">L-threonine dehydratase</fullName>
    </alternativeName>
</protein>
<proteinExistence type="predicted"/>
<dbReference type="GO" id="GO:0006567">
    <property type="term" value="P:L-threonine catabolic process"/>
    <property type="evidence" value="ECO:0007669"/>
    <property type="project" value="TreeGrafter"/>
</dbReference>
<dbReference type="GO" id="GO:0006565">
    <property type="term" value="P:L-serine catabolic process"/>
    <property type="evidence" value="ECO:0007669"/>
    <property type="project" value="TreeGrafter"/>
</dbReference>
<evidence type="ECO:0000256" key="4">
    <source>
        <dbReference type="ARBA" id="ARBA00041766"/>
    </source>
</evidence>
<evidence type="ECO:0000259" key="6">
    <source>
        <dbReference type="Pfam" id="PF00291"/>
    </source>
</evidence>
<evidence type="ECO:0000256" key="5">
    <source>
        <dbReference type="ARBA" id="ARBA00042605"/>
    </source>
</evidence>
<comment type="caution">
    <text evidence="7">The sequence shown here is derived from an EMBL/GenBank/DDBJ whole genome shotgun (WGS) entry which is preliminary data.</text>
</comment>
<dbReference type="Gene3D" id="3.40.50.1100">
    <property type="match status" value="1"/>
</dbReference>
<dbReference type="InterPro" id="IPR036052">
    <property type="entry name" value="TrpB-like_PALP_sf"/>
</dbReference>
<accession>A0AAW1JVD1</accession>
<evidence type="ECO:0000256" key="2">
    <source>
        <dbReference type="ARBA" id="ARBA00022898"/>
    </source>
</evidence>
<name>A0AAW1JVD1_POPJA</name>
<comment type="cofactor">
    <cofactor evidence="1">
        <name>pyridoxal 5'-phosphate</name>
        <dbReference type="ChEBI" id="CHEBI:597326"/>
    </cofactor>
</comment>
<dbReference type="GO" id="GO:0009097">
    <property type="term" value="P:isoleucine biosynthetic process"/>
    <property type="evidence" value="ECO:0007669"/>
    <property type="project" value="TreeGrafter"/>
</dbReference>
<dbReference type="GO" id="GO:0004794">
    <property type="term" value="F:threonine deaminase activity"/>
    <property type="evidence" value="ECO:0007669"/>
    <property type="project" value="TreeGrafter"/>
</dbReference>
<evidence type="ECO:0000256" key="1">
    <source>
        <dbReference type="ARBA" id="ARBA00001933"/>
    </source>
</evidence>
<dbReference type="PANTHER" id="PTHR48078:SF19">
    <property type="entry name" value="ACT DOMAIN-CONTAINING PROTEIN"/>
    <property type="match status" value="1"/>
</dbReference>
<dbReference type="InterPro" id="IPR050147">
    <property type="entry name" value="Ser/Thr_Dehydratase"/>
</dbReference>
<evidence type="ECO:0000313" key="8">
    <source>
        <dbReference type="Proteomes" id="UP001458880"/>
    </source>
</evidence>
<organism evidence="7 8">
    <name type="scientific">Popillia japonica</name>
    <name type="common">Japanese beetle</name>
    <dbReference type="NCBI Taxonomy" id="7064"/>
    <lineage>
        <taxon>Eukaryota</taxon>
        <taxon>Metazoa</taxon>
        <taxon>Ecdysozoa</taxon>
        <taxon>Arthropoda</taxon>
        <taxon>Hexapoda</taxon>
        <taxon>Insecta</taxon>
        <taxon>Pterygota</taxon>
        <taxon>Neoptera</taxon>
        <taxon>Endopterygota</taxon>
        <taxon>Coleoptera</taxon>
        <taxon>Polyphaga</taxon>
        <taxon>Scarabaeiformia</taxon>
        <taxon>Scarabaeidae</taxon>
        <taxon>Rutelinae</taxon>
        <taxon>Popillia</taxon>
    </lineage>
</organism>
<dbReference type="Proteomes" id="UP001458880">
    <property type="component" value="Unassembled WGS sequence"/>
</dbReference>
<dbReference type="EMBL" id="JASPKY010000332">
    <property type="protein sequence ID" value="KAK9708333.1"/>
    <property type="molecule type" value="Genomic_DNA"/>
</dbReference>
<sequence>MQHTDSFKERGARFAILQMREEQKIKGCVVASAGNHAQAMCLHGLKLGIPITTVMPVIAPLMKVQKFQGESMAEAKSIALKIAQDTGAL</sequence>